<dbReference type="EMBL" id="UINC01068846">
    <property type="protein sequence ID" value="SVC01765.1"/>
    <property type="molecule type" value="Genomic_DNA"/>
</dbReference>
<feature type="transmembrane region" description="Helical" evidence="1">
    <location>
        <begin position="12"/>
        <end position="31"/>
    </location>
</feature>
<dbReference type="GO" id="GO:0016020">
    <property type="term" value="C:membrane"/>
    <property type="evidence" value="ECO:0007669"/>
    <property type="project" value="InterPro"/>
</dbReference>
<protein>
    <recommendedName>
        <fullName evidence="3">Cytochrome b561 bacterial/Ni-hydrogenase domain-containing protein</fullName>
    </recommendedName>
</protein>
<evidence type="ECO:0000313" key="2">
    <source>
        <dbReference type="EMBL" id="SVC01765.1"/>
    </source>
</evidence>
<keyword evidence="1" id="KW-1133">Transmembrane helix</keyword>
<dbReference type="SUPFAM" id="SSF81342">
    <property type="entry name" value="Transmembrane di-heme cytochromes"/>
    <property type="match status" value="1"/>
</dbReference>
<sequence>MQWFDTRTAYGWTSIFLHWIVAIIITVLWGIGDWMQGIPEDAPNPLVDIHISIAASTWLLI</sequence>
<reference evidence="2" key="1">
    <citation type="submission" date="2018-05" db="EMBL/GenBank/DDBJ databases">
        <authorList>
            <person name="Lanie J.A."/>
            <person name="Ng W.-L."/>
            <person name="Kazmierczak K.M."/>
            <person name="Andrzejewski T.M."/>
            <person name="Davidsen T.M."/>
            <person name="Wayne K.J."/>
            <person name="Tettelin H."/>
            <person name="Glass J.I."/>
            <person name="Rusch D."/>
            <person name="Podicherti R."/>
            <person name="Tsui H.-C.T."/>
            <person name="Winkler M.E."/>
        </authorList>
    </citation>
    <scope>NUCLEOTIDE SEQUENCE</scope>
</reference>
<keyword evidence="1" id="KW-0472">Membrane</keyword>
<gene>
    <name evidence="2" type="ORF">METZ01_LOCUS254619</name>
</gene>
<proteinExistence type="predicted"/>
<name>A0A382IQX9_9ZZZZ</name>
<organism evidence="2">
    <name type="scientific">marine metagenome</name>
    <dbReference type="NCBI Taxonomy" id="408172"/>
    <lineage>
        <taxon>unclassified sequences</taxon>
        <taxon>metagenomes</taxon>
        <taxon>ecological metagenomes</taxon>
    </lineage>
</organism>
<evidence type="ECO:0000256" key="1">
    <source>
        <dbReference type="SAM" id="Phobius"/>
    </source>
</evidence>
<feature type="non-terminal residue" evidence="2">
    <location>
        <position position="61"/>
    </location>
</feature>
<dbReference type="GO" id="GO:0022904">
    <property type="term" value="P:respiratory electron transport chain"/>
    <property type="evidence" value="ECO:0007669"/>
    <property type="project" value="InterPro"/>
</dbReference>
<keyword evidence="1" id="KW-0812">Transmembrane</keyword>
<dbReference type="AlphaFoldDB" id="A0A382IQX9"/>
<evidence type="ECO:0008006" key="3">
    <source>
        <dbReference type="Google" id="ProtNLM"/>
    </source>
</evidence>
<dbReference type="InterPro" id="IPR016174">
    <property type="entry name" value="Di-haem_cyt_TM"/>
</dbReference>
<accession>A0A382IQX9</accession>